<evidence type="ECO:0000313" key="4">
    <source>
        <dbReference type="Proteomes" id="UP000320653"/>
    </source>
</evidence>
<dbReference type="Pfam" id="PF04014">
    <property type="entry name" value="MazE_antitoxin"/>
    <property type="match status" value="1"/>
</dbReference>
<keyword evidence="4" id="KW-1185">Reference proteome</keyword>
<dbReference type="EMBL" id="VIWP01000003">
    <property type="protein sequence ID" value="TWF55007.1"/>
    <property type="molecule type" value="Genomic_DNA"/>
</dbReference>
<dbReference type="Gene3D" id="2.10.260.10">
    <property type="match status" value="1"/>
</dbReference>
<accession>A0A561QXA0</accession>
<protein>
    <submittedName>
        <fullName evidence="3">AbrB family transcriptional regulator</fullName>
    </submittedName>
</protein>
<dbReference type="NCBIfam" id="TIGR01439">
    <property type="entry name" value="lp_hng_hel_AbrB"/>
    <property type="match status" value="1"/>
</dbReference>
<dbReference type="GO" id="GO:0003677">
    <property type="term" value="F:DNA binding"/>
    <property type="evidence" value="ECO:0007669"/>
    <property type="project" value="UniProtKB-UniRule"/>
</dbReference>
<evidence type="ECO:0000259" key="2">
    <source>
        <dbReference type="PROSITE" id="PS51740"/>
    </source>
</evidence>
<dbReference type="SMART" id="SM00966">
    <property type="entry name" value="SpoVT_AbrB"/>
    <property type="match status" value="1"/>
</dbReference>
<dbReference type="InterPro" id="IPR037914">
    <property type="entry name" value="SpoVT-AbrB_sf"/>
</dbReference>
<organism evidence="3 4">
    <name type="scientific">Neorhizobium alkalisoli</name>
    <dbReference type="NCBI Taxonomy" id="528178"/>
    <lineage>
        <taxon>Bacteria</taxon>
        <taxon>Pseudomonadati</taxon>
        <taxon>Pseudomonadota</taxon>
        <taxon>Alphaproteobacteria</taxon>
        <taxon>Hyphomicrobiales</taxon>
        <taxon>Rhizobiaceae</taxon>
        <taxon>Rhizobium/Agrobacterium group</taxon>
        <taxon>Neorhizobium</taxon>
    </lineage>
</organism>
<dbReference type="OrthoDB" id="9809003at2"/>
<dbReference type="SUPFAM" id="SSF89447">
    <property type="entry name" value="AbrB/MazE/MraZ-like"/>
    <property type="match status" value="1"/>
</dbReference>
<reference evidence="3 4" key="1">
    <citation type="submission" date="2019-06" db="EMBL/GenBank/DDBJ databases">
        <title>Sorghum-associated microbial communities from plants grown in Nebraska, USA.</title>
        <authorList>
            <person name="Schachtman D."/>
        </authorList>
    </citation>
    <scope>NUCLEOTIDE SEQUENCE [LARGE SCALE GENOMIC DNA]</scope>
    <source>
        <strain evidence="3 4">1225</strain>
    </source>
</reference>
<name>A0A561QXA0_9HYPH</name>
<dbReference type="AlphaFoldDB" id="A0A561QXA0"/>
<proteinExistence type="predicted"/>
<gene>
    <name evidence="3" type="ORF">FHW37_103880</name>
</gene>
<dbReference type="InterPro" id="IPR007159">
    <property type="entry name" value="SpoVT-AbrB_dom"/>
</dbReference>
<dbReference type="RefSeq" id="WP_145637835.1">
    <property type="nucleotide sequence ID" value="NZ_VIWP01000003.1"/>
</dbReference>
<evidence type="ECO:0000256" key="1">
    <source>
        <dbReference type="PROSITE-ProRule" id="PRU01076"/>
    </source>
</evidence>
<sequence>MSVWEATLSAKGQVTIPKEMREALNLRPGDQLIYSVVDGEVIVTPKNIDLKDLAGFLGKPPKGPATLEEIDAAVVAAAGAAAFDMGDDGTSEAAE</sequence>
<feature type="domain" description="SpoVT-AbrB" evidence="2">
    <location>
        <begin position="3"/>
        <end position="48"/>
    </location>
</feature>
<keyword evidence="1" id="KW-0238">DNA-binding</keyword>
<comment type="caution">
    <text evidence="3">The sequence shown here is derived from an EMBL/GenBank/DDBJ whole genome shotgun (WGS) entry which is preliminary data.</text>
</comment>
<dbReference type="PROSITE" id="PS51740">
    <property type="entry name" value="SPOVT_ABRB"/>
    <property type="match status" value="1"/>
</dbReference>
<dbReference type="Proteomes" id="UP000320653">
    <property type="component" value="Unassembled WGS sequence"/>
</dbReference>
<evidence type="ECO:0000313" key="3">
    <source>
        <dbReference type="EMBL" id="TWF55007.1"/>
    </source>
</evidence>